<accession>A0A7C9MKH7</accession>
<sequence length="208" mass="21587">MTDTVSVALAGASLGLSAGFSPGPLLSLVLSQTLAHGPREGVKVALAPLLTDAPIILAVWLVLSRLTAMPTVMGGVALAGAALLCRYGWDCFKAPSPDAGNPDLAPRSVLRGVAANFANPHPYLFWATVGVPFLLETATAGAVPVIVFLAVFFASIIGAKVAAALVAGRFRRFLSSRAYRLLMAGLGLSLFYFAFCFARQGLVLLRGA</sequence>
<dbReference type="PANTHER" id="PTHR30086">
    <property type="entry name" value="ARGININE EXPORTER PROTEIN ARGO"/>
    <property type="match status" value="1"/>
</dbReference>
<feature type="transmembrane region" description="Helical" evidence="6">
    <location>
        <begin position="179"/>
        <end position="202"/>
    </location>
</feature>
<evidence type="ECO:0000256" key="3">
    <source>
        <dbReference type="ARBA" id="ARBA00022692"/>
    </source>
</evidence>
<dbReference type="InterPro" id="IPR001123">
    <property type="entry name" value="LeuE-type"/>
</dbReference>
<comment type="subcellular location">
    <subcellularLocation>
        <location evidence="1">Cell membrane</location>
        <topology evidence="1">Multi-pass membrane protein</topology>
    </subcellularLocation>
</comment>
<evidence type="ECO:0000313" key="7">
    <source>
        <dbReference type="EMBL" id="MYL84668.1"/>
    </source>
</evidence>
<evidence type="ECO:0000256" key="5">
    <source>
        <dbReference type="ARBA" id="ARBA00023136"/>
    </source>
</evidence>
<reference evidence="7 8" key="1">
    <citation type="submission" date="2020-01" db="EMBL/GenBank/DDBJ databases">
        <title>Genome sequence of Desulfovibrio aerotolerans DSM 16695(T).</title>
        <authorList>
            <person name="Karnachuk O."/>
            <person name="Avakyan M."/>
            <person name="Mardanov A."/>
            <person name="Kadnikov V."/>
            <person name="Ravin N."/>
        </authorList>
    </citation>
    <scope>NUCLEOTIDE SEQUENCE [LARGE SCALE GENOMIC DNA]</scope>
    <source>
        <strain evidence="7 8">DSM 16695</strain>
    </source>
</reference>
<dbReference type="Proteomes" id="UP000482487">
    <property type="component" value="Unassembled WGS sequence"/>
</dbReference>
<dbReference type="GO" id="GO:0015171">
    <property type="term" value="F:amino acid transmembrane transporter activity"/>
    <property type="evidence" value="ECO:0007669"/>
    <property type="project" value="TreeGrafter"/>
</dbReference>
<gene>
    <name evidence="7" type="ORF">GTA51_16255</name>
</gene>
<keyword evidence="4 6" id="KW-1133">Transmembrane helix</keyword>
<dbReference type="AlphaFoldDB" id="A0A7C9MKH7"/>
<dbReference type="RefSeq" id="WP_160962906.1">
    <property type="nucleotide sequence ID" value="NZ_WVUD01000039.1"/>
</dbReference>
<dbReference type="GO" id="GO:0005886">
    <property type="term" value="C:plasma membrane"/>
    <property type="evidence" value="ECO:0007669"/>
    <property type="project" value="UniProtKB-SubCell"/>
</dbReference>
<dbReference type="OrthoDB" id="14103at2"/>
<evidence type="ECO:0000256" key="6">
    <source>
        <dbReference type="SAM" id="Phobius"/>
    </source>
</evidence>
<protein>
    <submittedName>
        <fullName evidence="7">LysE family transporter</fullName>
    </submittedName>
</protein>
<name>A0A7C9MKH7_9BACT</name>
<evidence type="ECO:0000256" key="1">
    <source>
        <dbReference type="ARBA" id="ARBA00004651"/>
    </source>
</evidence>
<evidence type="ECO:0000256" key="4">
    <source>
        <dbReference type="ARBA" id="ARBA00022989"/>
    </source>
</evidence>
<keyword evidence="5 6" id="KW-0472">Membrane</keyword>
<organism evidence="7 8">
    <name type="scientific">Solidesulfovibrio aerotolerans</name>
    <dbReference type="NCBI Taxonomy" id="295255"/>
    <lineage>
        <taxon>Bacteria</taxon>
        <taxon>Pseudomonadati</taxon>
        <taxon>Thermodesulfobacteriota</taxon>
        <taxon>Desulfovibrionia</taxon>
        <taxon>Desulfovibrionales</taxon>
        <taxon>Desulfovibrionaceae</taxon>
        <taxon>Solidesulfovibrio</taxon>
    </lineage>
</organism>
<comment type="caution">
    <text evidence="7">The sequence shown here is derived from an EMBL/GenBank/DDBJ whole genome shotgun (WGS) entry which is preliminary data.</text>
</comment>
<keyword evidence="2" id="KW-1003">Cell membrane</keyword>
<evidence type="ECO:0000256" key="2">
    <source>
        <dbReference type="ARBA" id="ARBA00022475"/>
    </source>
</evidence>
<feature type="transmembrane region" description="Helical" evidence="6">
    <location>
        <begin position="142"/>
        <end position="167"/>
    </location>
</feature>
<proteinExistence type="predicted"/>
<keyword evidence="3 6" id="KW-0812">Transmembrane</keyword>
<keyword evidence="8" id="KW-1185">Reference proteome</keyword>
<dbReference type="EMBL" id="WVUD01000039">
    <property type="protein sequence ID" value="MYL84668.1"/>
    <property type="molecule type" value="Genomic_DNA"/>
</dbReference>
<dbReference type="Pfam" id="PF01810">
    <property type="entry name" value="LysE"/>
    <property type="match status" value="1"/>
</dbReference>
<feature type="transmembrane region" description="Helical" evidence="6">
    <location>
        <begin position="43"/>
        <end position="63"/>
    </location>
</feature>
<dbReference type="PANTHER" id="PTHR30086:SF20">
    <property type="entry name" value="ARGININE EXPORTER PROTEIN ARGO-RELATED"/>
    <property type="match status" value="1"/>
</dbReference>
<evidence type="ECO:0000313" key="8">
    <source>
        <dbReference type="Proteomes" id="UP000482487"/>
    </source>
</evidence>